<name>A0A1W1Z1A0_9FLAO</name>
<proteinExistence type="predicted"/>
<dbReference type="EMBL" id="FWXO01000001">
    <property type="protein sequence ID" value="SMC42235.1"/>
    <property type="molecule type" value="Genomic_DNA"/>
</dbReference>
<dbReference type="Gene3D" id="2.30.30.40">
    <property type="entry name" value="SH3 Domains"/>
    <property type="match status" value="1"/>
</dbReference>
<dbReference type="RefSeq" id="WP_084060319.1">
    <property type="nucleotide sequence ID" value="NZ_FWXO01000001.1"/>
</dbReference>
<protein>
    <submittedName>
        <fullName evidence="4">SH3 domain-containing protein</fullName>
    </submittedName>
</protein>
<dbReference type="InterPro" id="IPR003646">
    <property type="entry name" value="SH3-like_bac-type"/>
</dbReference>
<dbReference type="Proteomes" id="UP000192360">
    <property type="component" value="Unassembled WGS sequence"/>
</dbReference>
<sequence length="252" mass="28983">MKKLQFILILFISFCGFSQNETLFEQGNKAYNEGAYEVAAKNYLQILDGGEHSAELYYNLGNVYYKLNEIAPSIYYYEKALLLNPGDADIKNNLAYAKNMTLDAIEVMPETGLAKIYNSATSYFSFEQWAYVSVALMILFVFCYLLYYFLRYATYKRIAFVSGIVFFFLAFATIAITYSKYNIFSSDQPAIVFDKEVIVKSEPNDTSAETFRLHEGTKVLILDELGEWKKIKIADGKTGWIYNKTIKILKDF</sequence>
<dbReference type="SUPFAM" id="SSF48452">
    <property type="entry name" value="TPR-like"/>
    <property type="match status" value="1"/>
</dbReference>
<dbReference type="InterPro" id="IPR011990">
    <property type="entry name" value="TPR-like_helical_dom_sf"/>
</dbReference>
<accession>A0A1W1Z1A0</accession>
<reference evidence="4 5" key="1">
    <citation type="submission" date="2017-04" db="EMBL/GenBank/DDBJ databases">
        <authorList>
            <person name="Afonso C.L."/>
            <person name="Miller P.J."/>
            <person name="Scott M.A."/>
            <person name="Spackman E."/>
            <person name="Goraichik I."/>
            <person name="Dimitrov K.M."/>
            <person name="Suarez D.L."/>
            <person name="Swayne D.E."/>
        </authorList>
    </citation>
    <scope>NUCLEOTIDE SEQUENCE [LARGE SCALE GENOMIC DNA]</scope>
    <source>
        <strain evidence="4 5">DSM 21164</strain>
    </source>
</reference>
<evidence type="ECO:0000313" key="4">
    <source>
        <dbReference type="EMBL" id="SMC42235.1"/>
    </source>
</evidence>
<dbReference type="Pfam" id="PF00515">
    <property type="entry name" value="TPR_1"/>
    <property type="match status" value="1"/>
</dbReference>
<feature type="repeat" description="TPR" evidence="1">
    <location>
        <begin position="54"/>
        <end position="87"/>
    </location>
</feature>
<feature type="transmembrane region" description="Helical" evidence="2">
    <location>
        <begin position="157"/>
        <end position="178"/>
    </location>
</feature>
<gene>
    <name evidence="4" type="ORF">SAMN05660703_1041</name>
</gene>
<dbReference type="Pfam" id="PF08239">
    <property type="entry name" value="SH3_3"/>
    <property type="match status" value="1"/>
</dbReference>
<feature type="domain" description="SH3b" evidence="3">
    <location>
        <begin position="197"/>
        <end position="246"/>
    </location>
</feature>
<dbReference type="Gene3D" id="1.25.40.10">
    <property type="entry name" value="Tetratricopeptide repeat domain"/>
    <property type="match status" value="1"/>
</dbReference>
<dbReference type="STRING" id="504486.SAMN05660703_1041"/>
<dbReference type="PROSITE" id="PS50293">
    <property type="entry name" value="TPR_REGION"/>
    <property type="match status" value="1"/>
</dbReference>
<dbReference type="SMART" id="SM00028">
    <property type="entry name" value="TPR"/>
    <property type="match status" value="1"/>
</dbReference>
<evidence type="ECO:0000256" key="2">
    <source>
        <dbReference type="SAM" id="Phobius"/>
    </source>
</evidence>
<organism evidence="4 5">
    <name type="scientific">Cellulophaga tyrosinoxydans</name>
    <dbReference type="NCBI Taxonomy" id="504486"/>
    <lineage>
        <taxon>Bacteria</taxon>
        <taxon>Pseudomonadati</taxon>
        <taxon>Bacteroidota</taxon>
        <taxon>Flavobacteriia</taxon>
        <taxon>Flavobacteriales</taxon>
        <taxon>Flavobacteriaceae</taxon>
        <taxon>Cellulophaga</taxon>
    </lineage>
</organism>
<feature type="transmembrane region" description="Helical" evidence="2">
    <location>
        <begin position="129"/>
        <end position="150"/>
    </location>
</feature>
<keyword evidence="2" id="KW-0812">Transmembrane</keyword>
<keyword evidence="1" id="KW-0802">TPR repeat</keyword>
<dbReference type="PROSITE" id="PS50005">
    <property type="entry name" value="TPR"/>
    <property type="match status" value="1"/>
</dbReference>
<dbReference type="OrthoDB" id="9776208at2"/>
<keyword evidence="5" id="KW-1185">Reference proteome</keyword>
<dbReference type="InterPro" id="IPR019734">
    <property type="entry name" value="TPR_rpt"/>
</dbReference>
<evidence type="ECO:0000256" key="1">
    <source>
        <dbReference type="PROSITE-ProRule" id="PRU00339"/>
    </source>
</evidence>
<dbReference type="AlphaFoldDB" id="A0A1W1Z1A0"/>
<evidence type="ECO:0000259" key="3">
    <source>
        <dbReference type="Pfam" id="PF08239"/>
    </source>
</evidence>
<keyword evidence="2" id="KW-0472">Membrane</keyword>
<evidence type="ECO:0000313" key="5">
    <source>
        <dbReference type="Proteomes" id="UP000192360"/>
    </source>
</evidence>
<keyword evidence="2" id="KW-1133">Transmembrane helix</keyword>